<feature type="compositionally biased region" description="Acidic residues" evidence="1">
    <location>
        <begin position="129"/>
        <end position="139"/>
    </location>
</feature>
<feature type="compositionally biased region" description="Low complexity" evidence="1">
    <location>
        <begin position="15"/>
        <end position="26"/>
    </location>
</feature>
<name>A0A086QGU3_TOXGO</name>
<feature type="compositionally biased region" description="Basic and acidic residues" evidence="1">
    <location>
        <begin position="145"/>
        <end position="155"/>
    </location>
</feature>
<organism evidence="2 3">
    <name type="scientific">Toxoplasma gondii VAND</name>
    <dbReference type="NCBI Taxonomy" id="933077"/>
    <lineage>
        <taxon>Eukaryota</taxon>
        <taxon>Sar</taxon>
        <taxon>Alveolata</taxon>
        <taxon>Apicomplexa</taxon>
        <taxon>Conoidasida</taxon>
        <taxon>Coccidia</taxon>
        <taxon>Eucoccidiorida</taxon>
        <taxon>Eimeriorina</taxon>
        <taxon>Sarcocystidae</taxon>
        <taxon>Toxoplasma</taxon>
    </lineage>
</organism>
<accession>A0A086QGU3</accession>
<feature type="compositionally biased region" description="Low complexity" evidence="1">
    <location>
        <begin position="66"/>
        <end position="89"/>
    </location>
</feature>
<feature type="region of interest" description="Disordered" evidence="1">
    <location>
        <begin position="199"/>
        <end position="235"/>
    </location>
</feature>
<gene>
    <name evidence="2" type="ORF">TGVAND_271960</name>
</gene>
<protein>
    <submittedName>
        <fullName evidence="2">Uncharacterized protein</fullName>
    </submittedName>
</protein>
<dbReference type="Proteomes" id="UP000028840">
    <property type="component" value="Unassembled WGS sequence"/>
</dbReference>
<dbReference type="PANTHER" id="PTHR38899">
    <property type="entry name" value="DOMAIN OOKINETE PROTEIN, PUTATIVE-RELATED"/>
    <property type="match status" value="1"/>
</dbReference>
<feature type="compositionally biased region" description="Acidic residues" evidence="1">
    <location>
        <begin position="383"/>
        <end position="392"/>
    </location>
</feature>
<feature type="region of interest" description="Disordered" evidence="1">
    <location>
        <begin position="288"/>
        <end position="320"/>
    </location>
</feature>
<feature type="compositionally biased region" description="Basic and acidic residues" evidence="1">
    <location>
        <begin position="98"/>
        <end position="109"/>
    </location>
</feature>
<comment type="caution">
    <text evidence="2">The sequence shown here is derived from an EMBL/GenBank/DDBJ whole genome shotgun (WGS) entry which is preliminary data.</text>
</comment>
<dbReference type="EMBL" id="AEYJ02000232">
    <property type="protein sequence ID" value="KFH11825.1"/>
    <property type="molecule type" value="Genomic_DNA"/>
</dbReference>
<feature type="compositionally biased region" description="Polar residues" evidence="1">
    <location>
        <begin position="292"/>
        <end position="304"/>
    </location>
</feature>
<proteinExistence type="predicted"/>
<reference evidence="2 3" key="1">
    <citation type="submission" date="2014-08" db="EMBL/GenBank/DDBJ databases">
        <authorList>
            <person name="Sibley D."/>
            <person name="Venepally P."/>
            <person name="Karamycheva S."/>
            <person name="Hadjithomas M."/>
            <person name="Khan A."/>
            <person name="Brunk B."/>
            <person name="Roos D."/>
            <person name="Caler E."/>
            <person name="Lorenzi H."/>
        </authorList>
    </citation>
    <scope>NUCLEOTIDE SEQUENCE [LARGE SCALE GENOMIC DNA]</scope>
    <source>
        <strain evidence="2 3">VAND</strain>
    </source>
</reference>
<dbReference type="VEuPathDB" id="ToxoDB:TGVAND_271960"/>
<evidence type="ECO:0000256" key="1">
    <source>
        <dbReference type="SAM" id="MobiDB-lite"/>
    </source>
</evidence>
<dbReference type="OrthoDB" id="166018at2759"/>
<evidence type="ECO:0000313" key="3">
    <source>
        <dbReference type="Proteomes" id="UP000028840"/>
    </source>
</evidence>
<feature type="region of interest" description="Disordered" evidence="1">
    <location>
        <begin position="64"/>
        <end position="111"/>
    </location>
</feature>
<evidence type="ECO:0000313" key="2">
    <source>
        <dbReference type="EMBL" id="KFH11825.1"/>
    </source>
</evidence>
<feature type="region of interest" description="Disordered" evidence="1">
    <location>
        <begin position="123"/>
        <end position="168"/>
    </location>
</feature>
<feature type="region of interest" description="Disordered" evidence="1">
    <location>
        <begin position="378"/>
        <end position="397"/>
    </location>
</feature>
<sequence>MCPPSAAKPVASYCDSGAGAPSSDAALTLPADAHAGKLSSGESREKETGEAAFLCAGVSAKPSLPPSMLSGLSPEMASSLRTSRASSSTDQDTEMCVEVERDVSTEPERTGVSCETLVTSTPVVTTGGEEGESEGESDDFSTCVAEDRDFTRVDDGTSAQESADSRGADSACVKSEWAFFEAHSSWRVSVVQDANDLENASNEDTEAASQCRLPAVSRPNDKTGENDFDDEETSRDLSILQENESTCCQEATDDANEETPRGCALCRGESDCIGDSCCGFVRSRDEREEGPTESSLDVTNLSRLQTEENEDAPSSVPETPRGCPVCRVDVDFGGGLEENSCCWQARDAEAVELHAADKQMGKLFTSLEYLRHQEQSCGSLESDTYESEDEESSYPSPRCFPSLPEESFSRQETVFIFDWDDTLLPSSWISQKGLTLESAESEVCLWRMKLAQTAMWAEQTLFTARSLGQVIIVTNAESGWIDLSCSKFLPELREMLNCFPIVSARSMYESAWCNTPFMWKEAAFMHELQRHFRMESKRWNVISVGDSTHEREALLTVCSRLRKMYHVTTKSLKLLESPAVEELHSQHELMSKCLAAVARHKGNLDLCITNAAEPEIDPAAVKLPPALQGRAVGVHRIRHHPLSQELLGRA</sequence>
<dbReference type="PANTHER" id="PTHR38899:SF1">
    <property type="entry name" value="PROTEIN KINASE"/>
    <property type="match status" value="1"/>
</dbReference>
<dbReference type="AlphaFoldDB" id="A0A086QGU3"/>
<feature type="region of interest" description="Disordered" evidence="1">
    <location>
        <begin position="1"/>
        <end position="26"/>
    </location>
</feature>
<reference evidence="2 3" key="2">
    <citation type="journal article" date="2015" name="Eukaryot. Cell">
        <title>Genetic mapping reveals that sinefungin resistance in Toxoplasma gondii is controlled by a putative amino acid transporter locus that can be used as a negative selectable marker.</title>
        <authorList>
            <person name="Behnke M.S."/>
            <person name="Khan A."/>
            <person name="Sibley L.D."/>
        </authorList>
    </citation>
    <scope>NUCLEOTIDE SEQUENCE [LARGE SCALE GENOMIC DNA]</scope>
    <source>
        <strain evidence="2 3">VAND</strain>
    </source>
</reference>